<reference evidence="1" key="2">
    <citation type="journal article" date="2015" name="Data Brief">
        <title>Shoot transcriptome of the giant reed, Arundo donax.</title>
        <authorList>
            <person name="Barrero R.A."/>
            <person name="Guerrero F.D."/>
            <person name="Moolhuijzen P."/>
            <person name="Goolsby J.A."/>
            <person name="Tidwell J."/>
            <person name="Bellgard S.E."/>
            <person name="Bellgard M.I."/>
        </authorList>
    </citation>
    <scope>NUCLEOTIDE SEQUENCE</scope>
    <source>
        <tissue evidence="1">Shoot tissue taken approximately 20 cm above the soil surface</tissue>
    </source>
</reference>
<accession>A0A0A9AG99</accession>
<proteinExistence type="predicted"/>
<evidence type="ECO:0000313" key="1">
    <source>
        <dbReference type="EMBL" id="JAD50699.1"/>
    </source>
</evidence>
<reference evidence="1" key="1">
    <citation type="submission" date="2014-09" db="EMBL/GenBank/DDBJ databases">
        <authorList>
            <person name="Magalhaes I.L.F."/>
            <person name="Oliveira U."/>
            <person name="Santos F.R."/>
            <person name="Vidigal T.H.D.A."/>
            <person name="Brescovit A.D."/>
            <person name="Santos A.J."/>
        </authorList>
    </citation>
    <scope>NUCLEOTIDE SEQUENCE</scope>
    <source>
        <tissue evidence="1">Shoot tissue taken approximately 20 cm above the soil surface</tissue>
    </source>
</reference>
<protein>
    <submittedName>
        <fullName evidence="1">Uncharacterized protein</fullName>
    </submittedName>
</protein>
<name>A0A0A9AG99_ARUDO</name>
<dbReference type="EMBL" id="GBRH01247196">
    <property type="protein sequence ID" value="JAD50699.1"/>
    <property type="molecule type" value="Transcribed_RNA"/>
</dbReference>
<organism evidence="1">
    <name type="scientific">Arundo donax</name>
    <name type="common">Giant reed</name>
    <name type="synonym">Donax arundinaceus</name>
    <dbReference type="NCBI Taxonomy" id="35708"/>
    <lineage>
        <taxon>Eukaryota</taxon>
        <taxon>Viridiplantae</taxon>
        <taxon>Streptophyta</taxon>
        <taxon>Embryophyta</taxon>
        <taxon>Tracheophyta</taxon>
        <taxon>Spermatophyta</taxon>
        <taxon>Magnoliopsida</taxon>
        <taxon>Liliopsida</taxon>
        <taxon>Poales</taxon>
        <taxon>Poaceae</taxon>
        <taxon>PACMAD clade</taxon>
        <taxon>Arundinoideae</taxon>
        <taxon>Arundineae</taxon>
        <taxon>Arundo</taxon>
    </lineage>
</organism>
<dbReference type="AlphaFoldDB" id="A0A0A9AG99"/>
<sequence>MPSFFIRTCRAWVFASPLGQDVAASRTLHLVGLATGFLGRRQGAGGDYRSAGATQRVTRLMKEDAVASAAGEAEDYVTGASGVAGDTMFPVAGVIGGDAGASGVAGDARYPVAGAVSAASMFAVLLLVVVEGVARRGGEVSVAPPRALARSPRPSTWGNVVEMPVEAAVVPALASARAPALGPPGCLHPPSAAAARSCGHHPQRPAP</sequence>